<evidence type="ECO:0000313" key="3">
    <source>
        <dbReference type="Proteomes" id="UP000824366"/>
    </source>
</evidence>
<keyword evidence="3" id="KW-1185">Reference proteome</keyword>
<accession>A0ABN6CZX3</accession>
<dbReference type="EMBL" id="AP024238">
    <property type="protein sequence ID" value="BCO25292.1"/>
    <property type="molecule type" value="Genomic_DNA"/>
</dbReference>
<evidence type="ECO:0000313" key="2">
    <source>
        <dbReference type="EMBL" id="BCO25292.1"/>
    </source>
</evidence>
<keyword evidence="1" id="KW-0732">Signal</keyword>
<evidence type="ECO:0000256" key="1">
    <source>
        <dbReference type="SAM" id="SignalP"/>
    </source>
</evidence>
<dbReference type="Proteomes" id="UP000824366">
    <property type="component" value="Chromosome"/>
</dbReference>
<feature type="signal peptide" evidence="1">
    <location>
        <begin position="1"/>
        <end position="25"/>
    </location>
</feature>
<proteinExistence type="predicted"/>
<protein>
    <submittedName>
        <fullName evidence="2">Uncharacterized protein</fullName>
    </submittedName>
</protein>
<name>A0ABN6CZX3_9BURK</name>
<feature type="chain" id="PRO_5047002562" evidence="1">
    <location>
        <begin position="26"/>
        <end position="134"/>
    </location>
</feature>
<dbReference type="RefSeq" id="WP_223906707.1">
    <property type="nucleotide sequence ID" value="NZ_AP024238.1"/>
</dbReference>
<organism evidence="2 3">
    <name type="scientific">Rhodoferax lithotrophicus</name>
    <dbReference type="NCBI Taxonomy" id="2798804"/>
    <lineage>
        <taxon>Bacteria</taxon>
        <taxon>Pseudomonadati</taxon>
        <taxon>Pseudomonadota</taxon>
        <taxon>Betaproteobacteria</taxon>
        <taxon>Burkholderiales</taxon>
        <taxon>Comamonadaceae</taxon>
        <taxon>Rhodoferax</taxon>
    </lineage>
</organism>
<sequence length="134" mass="15289">MQKTTFSLMLGSLWVATNLLTAAHAADVGISVNVSQPGFYGRIDVGRVPSPVVIYPQPVIIQQQPTAIVRQPIYLRVPSGHEKHWDKHCARYNACGQPVYFVQDNWYREVYVPQYRGESERRDHPKHKKGHGHD</sequence>
<gene>
    <name evidence="2" type="ORF">MIZ03_0152</name>
</gene>
<reference evidence="2 3" key="1">
    <citation type="journal article" date="2021" name="Microbiol. Spectr.">
        <title>A Single Bacterium Capable of Oxidation and Reduction of Iron at Circumneutral pH.</title>
        <authorList>
            <person name="Kato S."/>
            <person name="Ohkuma M."/>
        </authorList>
    </citation>
    <scope>NUCLEOTIDE SEQUENCE [LARGE SCALE GENOMIC DNA]</scope>
    <source>
        <strain evidence="2 3">MIZ03</strain>
    </source>
</reference>